<evidence type="ECO:0000313" key="1">
    <source>
        <dbReference type="EMBL" id="OGY65120.1"/>
    </source>
</evidence>
<dbReference type="Gene3D" id="4.10.410.60">
    <property type="match status" value="1"/>
</dbReference>
<dbReference type="InterPro" id="IPR037229">
    <property type="entry name" value="Ribosomal_bL35_sf"/>
</dbReference>
<protein>
    <recommendedName>
        <fullName evidence="3">50S ribosomal protein L35</fullName>
    </recommendedName>
</protein>
<dbReference type="AlphaFoldDB" id="A0A1G1ZMY2"/>
<comment type="caution">
    <text evidence="1">The sequence shown here is derived from an EMBL/GenBank/DDBJ whole genome shotgun (WGS) entry which is preliminary data.</text>
</comment>
<dbReference type="SUPFAM" id="SSF143034">
    <property type="entry name" value="L35p-like"/>
    <property type="match status" value="1"/>
</dbReference>
<gene>
    <name evidence="1" type="ORF">A3E64_01550</name>
</gene>
<dbReference type="Proteomes" id="UP000177174">
    <property type="component" value="Unassembled WGS sequence"/>
</dbReference>
<dbReference type="STRING" id="1798405.A3E64_01550"/>
<name>A0A1G1ZMY2_9BACT</name>
<proteinExistence type="predicted"/>
<evidence type="ECO:0000313" key="2">
    <source>
        <dbReference type="Proteomes" id="UP000177174"/>
    </source>
</evidence>
<accession>A0A1G1ZMY2</accession>
<organism evidence="1 2">
    <name type="scientific">Candidatus Harrisonbacteria bacterium RIFCSPHIGHO2_12_FULL_48_16</name>
    <dbReference type="NCBI Taxonomy" id="1798405"/>
    <lineage>
        <taxon>Bacteria</taxon>
        <taxon>Candidatus Harrisoniibacteriota</taxon>
    </lineage>
</organism>
<evidence type="ECO:0008006" key="3">
    <source>
        <dbReference type="Google" id="ProtNLM"/>
    </source>
</evidence>
<reference evidence="1 2" key="1">
    <citation type="journal article" date="2016" name="Nat. Commun.">
        <title>Thousands of microbial genomes shed light on interconnected biogeochemical processes in an aquifer system.</title>
        <authorList>
            <person name="Anantharaman K."/>
            <person name="Brown C.T."/>
            <person name="Hug L.A."/>
            <person name="Sharon I."/>
            <person name="Castelle C.J."/>
            <person name="Probst A.J."/>
            <person name="Thomas B.C."/>
            <person name="Singh A."/>
            <person name="Wilkins M.J."/>
            <person name="Karaoz U."/>
            <person name="Brodie E.L."/>
            <person name="Williams K.H."/>
            <person name="Hubbard S.S."/>
            <person name="Banfield J.F."/>
        </authorList>
    </citation>
    <scope>NUCLEOTIDE SEQUENCE [LARGE SCALE GENOMIC DNA]</scope>
</reference>
<sequence length="59" mass="6834">MSRNSVASRIRVTKTGKLIKRTMGQGHCRAKKNARQLHRKGDSLVSAVDRRMFRKYISF</sequence>
<dbReference type="EMBL" id="MHJH01000003">
    <property type="protein sequence ID" value="OGY65120.1"/>
    <property type="molecule type" value="Genomic_DNA"/>
</dbReference>